<dbReference type="EMBL" id="CM009305">
    <property type="protein sequence ID" value="PNS97208.1"/>
    <property type="molecule type" value="Genomic_DNA"/>
</dbReference>
<sequence length="390" mass="43437">MASRYNSYDSRSSTSSYFSDPSSSTELSYKHSTSRAIIKSKPAYLSKIKVKNDGNDHNLSTMVKKFMEKKSVSSTSSKGSSSKGVGLVIPSDLIAEDLKKTARKGTAFMGLQKKLFGKENKKEMKGVKALTEAKVNSNTRTLAMVLKSERELLSANKEQELEIHKLKLMLEDKNKEVEKLKDLCLNQRQEIRSLKSSILFPDTMNSQLQELLEQQGSELKQAKQLIPTLQKQVTSLTGQLQYLAEDLAEVKADKYARACIQYPGSSPGTPSYDNEETANSLEFSSCDGATPGSPDDMLLKDLNPCLTPYCAEKKSKEFETMGYESSLDASLSESNTQTSNELSFSSRLRKLSNSSDFYQNSSSGSTMTRSTRRSDESKGAHRKQTQQRHF</sequence>
<reference evidence="3 4" key="1">
    <citation type="journal article" date="2006" name="Science">
        <title>The genome of black cottonwood, Populus trichocarpa (Torr. &amp; Gray).</title>
        <authorList>
            <person name="Tuskan G.A."/>
            <person name="Difazio S."/>
            <person name="Jansson S."/>
            <person name="Bohlmann J."/>
            <person name="Grigoriev I."/>
            <person name="Hellsten U."/>
            <person name="Putnam N."/>
            <person name="Ralph S."/>
            <person name="Rombauts S."/>
            <person name="Salamov A."/>
            <person name="Schein J."/>
            <person name="Sterck L."/>
            <person name="Aerts A."/>
            <person name="Bhalerao R.R."/>
            <person name="Bhalerao R.P."/>
            <person name="Blaudez D."/>
            <person name="Boerjan W."/>
            <person name="Brun A."/>
            <person name="Brunner A."/>
            <person name="Busov V."/>
            <person name="Campbell M."/>
            <person name="Carlson J."/>
            <person name="Chalot M."/>
            <person name="Chapman J."/>
            <person name="Chen G.L."/>
            <person name="Cooper D."/>
            <person name="Coutinho P.M."/>
            <person name="Couturier J."/>
            <person name="Covert S."/>
            <person name="Cronk Q."/>
            <person name="Cunningham R."/>
            <person name="Davis J."/>
            <person name="Degroeve S."/>
            <person name="Dejardin A."/>
            <person name="Depamphilis C."/>
            <person name="Detter J."/>
            <person name="Dirks B."/>
            <person name="Dubchak I."/>
            <person name="Duplessis S."/>
            <person name="Ehlting J."/>
            <person name="Ellis B."/>
            <person name="Gendler K."/>
            <person name="Goodstein D."/>
            <person name="Gribskov M."/>
            <person name="Grimwood J."/>
            <person name="Groover A."/>
            <person name="Gunter L."/>
            <person name="Hamberger B."/>
            <person name="Heinze B."/>
            <person name="Helariutta Y."/>
            <person name="Henrissat B."/>
            <person name="Holligan D."/>
            <person name="Holt R."/>
            <person name="Huang W."/>
            <person name="Islam-Faridi N."/>
            <person name="Jones S."/>
            <person name="Jones-Rhoades M."/>
            <person name="Jorgensen R."/>
            <person name="Joshi C."/>
            <person name="Kangasjarvi J."/>
            <person name="Karlsson J."/>
            <person name="Kelleher C."/>
            <person name="Kirkpatrick R."/>
            <person name="Kirst M."/>
            <person name="Kohler A."/>
            <person name="Kalluri U."/>
            <person name="Larimer F."/>
            <person name="Leebens-Mack J."/>
            <person name="Leple J.C."/>
            <person name="Locascio P."/>
            <person name="Lou Y."/>
            <person name="Lucas S."/>
            <person name="Martin F."/>
            <person name="Montanini B."/>
            <person name="Napoli C."/>
            <person name="Nelson D.R."/>
            <person name="Nelson C."/>
            <person name="Nieminen K."/>
            <person name="Nilsson O."/>
            <person name="Pereda V."/>
            <person name="Peter G."/>
            <person name="Philippe R."/>
            <person name="Pilate G."/>
            <person name="Poliakov A."/>
            <person name="Razumovskaya J."/>
            <person name="Richardson P."/>
            <person name="Rinaldi C."/>
            <person name="Ritland K."/>
            <person name="Rouze P."/>
            <person name="Ryaboy D."/>
            <person name="Schmutz J."/>
            <person name="Schrader J."/>
            <person name="Segerman B."/>
            <person name="Shin H."/>
            <person name="Siddiqui A."/>
            <person name="Sterky F."/>
            <person name="Terry A."/>
            <person name="Tsai C.J."/>
            <person name="Uberbacher E."/>
            <person name="Unneberg P."/>
            <person name="Vahala J."/>
            <person name="Wall K."/>
            <person name="Wessler S."/>
            <person name="Yang G."/>
            <person name="Yin T."/>
            <person name="Douglas C."/>
            <person name="Marra M."/>
            <person name="Sandberg G."/>
            <person name="Van de Peer Y."/>
            <person name="Rokhsar D."/>
        </authorList>
    </citation>
    <scope>NUCLEOTIDE SEQUENCE [LARGE SCALE GENOMIC DNA]</scope>
    <source>
        <strain evidence="4">cv. Nisqually</strain>
    </source>
</reference>
<accession>A0A2K1X8V4</accession>
<proteinExistence type="predicted"/>
<feature type="coiled-coil region" evidence="1">
    <location>
        <begin position="156"/>
        <end position="232"/>
    </location>
</feature>
<keyword evidence="1" id="KW-0175">Coiled coil</keyword>
<evidence type="ECO:0000313" key="4">
    <source>
        <dbReference type="Proteomes" id="UP000006729"/>
    </source>
</evidence>
<name>A0A2K1X8V4_POPTR</name>
<keyword evidence="4" id="KW-1185">Reference proteome</keyword>
<evidence type="ECO:0000256" key="2">
    <source>
        <dbReference type="SAM" id="MobiDB-lite"/>
    </source>
</evidence>
<dbReference type="STRING" id="3694.A0A2K1X8V4"/>
<dbReference type="AlphaFoldDB" id="A0A2K1X8V4"/>
<feature type="compositionally biased region" description="Basic residues" evidence="2">
    <location>
        <begin position="380"/>
        <end position="390"/>
    </location>
</feature>
<organism evidence="3 4">
    <name type="scientific">Populus trichocarpa</name>
    <name type="common">Western balsam poplar</name>
    <name type="synonym">Populus balsamifera subsp. trichocarpa</name>
    <dbReference type="NCBI Taxonomy" id="3694"/>
    <lineage>
        <taxon>Eukaryota</taxon>
        <taxon>Viridiplantae</taxon>
        <taxon>Streptophyta</taxon>
        <taxon>Embryophyta</taxon>
        <taxon>Tracheophyta</taxon>
        <taxon>Spermatophyta</taxon>
        <taxon>Magnoliopsida</taxon>
        <taxon>eudicotyledons</taxon>
        <taxon>Gunneridae</taxon>
        <taxon>Pentapetalae</taxon>
        <taxon>rosids</taxon>
        <taxon>fabids</taxon>
        <taxon>Malpighiales</taxon>
        <taxon>Salicaceae</taxon>
        <taxon>Saliceae</taxon>
        <taxon>Populus</taxon>
    </lineage>
</organism>
<protein>
    <submittedName>
        <fullName evidence="3">Uncharacterized protein</fullName>
    </submittedName>
</protein>
<feature type="compositionally biased region" description="Low complexity" evidence="2">
    <location>
        <begin position="1"/>
        <end position="25"/>
    </location>
</feature>
<dbReference type="FunCoup" id="A0A2K1X8V4">
    <property type="interactions" value="536"/>
</dbReference>
<dbReference type="PANTHER" id="PTHR35493">
    <property type="entry name" value="STRUCTURAL MAINTENANCE OF CHROMOSOMES PROTEIN"/>
    <property type="match status" value="1"/>
</dbReference>
<feature type="region of interest" description="Disordered" evidence="2">
    <location>
        <begin position="354"/>
        <end position="390"/>
    </location>
</feature>
<dbReference type="Proteomes" id="UP000006729">
    <property type="component" value="Chromosome 16"/>
</dbReference>
<evidence type="ECO:0000313" key="3">
    <source>
        <dbReference type="EMBL" id="PNS97208.1"/>
    </source>
</evidence>
<feature type="region of interest" description="Disordered" evidence="2">
    <location>
        <begin position="327"/>
        <end position="346"/>
    </location>
</feature>
<feature type="region of interest" description="Disordered" evidence="2">
    <location>
        <begin position="1"/>
        <end position="32"/>
    </location>
</feature>
<feature type="compositionally biased region" description="Low complexity" evidence="2">
    <location>
        <begin position="354"/>
        <end position="369"/>
    </location>
</feature>
<dbReference type="PANTHER" id="PTHR35493:SF1">
    <property type="entry name" value="STRUCTURAL MAINTENANCE OF CHROMOSOMES PROTEIN"/>
    <property type="match status" value="1"/>
</dbReference>
<dbReference type="InParanoid" id="A0A2K1X8V4"/>
<evidence type="ECO:0000256" key="1">
    <source>
        <dbReference type="SAM" id="Coils"/>
    </source>
</evidence>
<gene>
    <name evidence="3" type="ORF">POPTR_016G007800</name>
</gene>